<keyword evidence="1" id="KW-0732">Signal</keyword>
<dbReference type="InterPro" id="IPR011050">
    <property type="entry name" value="Pectin_lyase_fold/virulence"/>
</dbReference>
<dbReference type="Gene3D" id="2.160.20.10">
    <property type="entry name" value="Single-stranded right-handed beta-helix, Pectin lyase-like"/>
    <property type="match status" value="1"/>
</dbReference>
<dbReference type="Pfam" id="PF13229">
    <property type="entry name" value="Beta_helix"/>
    <property type="match status" value="1"/>
</dbReference>
<dbReference type="InterPro" id="IPR006626">
    <property type="entry name" value="PbH1"/>
</dbReference>
<evidence type="ECO:0000313" key="3">
    <source>
        <dbReference type="EMBL" id="MBU2693435.1"/>
    </source>
</evidence>
<name>A0A948RZ02_UNCEI</name>
<feature type="chain" id="PRO_5036934316" evidence="1">
    <location>
        <begin position="22"/>
        <end position="364"/>
    </location>
</feature>
<dbReference type="EMBL" id="JAHJDP010000120">
    <property type="protein sequence ID" value="MBU2693435.1"/>
    <property type="molecule type" value="Genomic_DNA"/>
</dbReference>
<dbReference type="InterPro" id="IPR039448">
    <property type="entry name" value="Beta_helix"/>
</dbReference>
<dbReference type="SUPFAM" id="SSF51126">
    <property type="entry name" value="Pectin lyase-like"/>
    <property type="match status" value="1"/>
</dbReference>
<evidence type="ECO:0000259" key="2">
    <source>
        <dbReference type="Pfam" id="PF13229"/>
    </source>
</evidence>
<protein>
    <submittedName>
        <fullName evidence="3">Right-handed parallel beta-helix repeat-containing protein</fullName>
    </submittedName>
</protein>
<feature type="signal peptide" evidence="1">
    <location>
        <begin position="1"/>
        <end position="21"/>
    </location>
</feature>
<gene>
    <name evidence="3" type="ORF">KJ970_21160</name>
</gene>
<feature type="domain" description="Right handed beta helix" evidence="2">
    <location>
        <begin position="49"/>
        <end position="201"/>
    </location>
</feature>
<dbReference type="AlphaFoldDB" id="A0A948RZ02"/>
<accession>A0A948RZ02</accession>
<dbReference type="SMART" id="SM00710">
    <property type="entry name" value="PbH1"/>
    <property type="match status" value="5"/>
</dbReference>
<comment type="caution">
    <text evidence="3">The sequence shown here is derived from an EMBL/GenBank/DDBJ whole genome shotgun (WGS) entry which is preliminary data.</text>
</comment>
<organism evidence="3 4">
    <name type="scientific">Eiseniibacteriota bacterium</name>
    <dbReference type="NCBI Taxonomy" id="2212470"/>
    <lineage>
        <taxon>Bacteria</taxon>
        <taxon>Candidatus Eiseniibacteriota</taxon>
    </lineage>
</organism>
<evidence type="ECO:0000256" key="1">
    <source>
        <dbReference type="SAM" id="SignalP"/>
    </source>
</evidence>
<dbReference type="Proteomes" id="UP000777784">
    <property type="component" value="Unassembled WGS sequence"/>
</dbReference>
<proteinExistence type="predicted"/>
<sequence>MRVHFAFILLAIIPAPGSAMIYNVPSSFSTIQAGLDAATAGDSVLVAAGIYAGNGNNNLGFAGKDIVLISEEGAAATIIDCQGEHFGIYFQNRESRNCIVDGFTIRGADRTAIVFGNEASSTVANCILKENTRGLSCSEASSCMIDNCLILSNGRGDGAGIYISHSSPEVKNSIVSGNRAPEAGGGILVGNGSTLRLDGCLINGCFAAGMGGGIFCGVDASALISNCTISGNAAINGGGLITGGGFIQLENSVVWGNFGGMVISNGSATISCSVVDTAEIVEWGISEIEYIGANVFSDPLFCYWIDGGYDPTSEGDYRVESSSPCLPENNPCGVLIGGLGVGCDLPDPTIQRSWGLIKSFYGGR</sequence>
<evidence type="ECO:0000313" key="4">
    <source>
        <dbReference type="Proteomes" id="UP000777784"/>
    </source>
</evidence>
<dbReference type="InterPro" id="IPR012334">
    <property type="entry name" value="Pectin_lyas_fold"/>
</dbReference>
<reference evidence="3" key="1">
    <citation type="submission" date="2021-05" db="EMBL/GenBank/DDBJ databases">
        <title>Energy efficiency and biological interactions define the core microbiome of deep oligotrophic groundwater.</title>
        <authorList>
            <person name="Mehrshad M."/>
            <person name="Lopez-Fernandez M."/>
            <person name="Bell E."/>
            <person name="Bernier-Latmani R."/>
            <person name="Bertilsson S."/>
            <person name="Dopson M."/>
        </authorList>
    </citation>
    <scope>NUCLEOTIDE SEQUENCE</scope>
    <source>
        <strain evidence="3">Modern_marine.mb.64</strain>
    </source>
</reference>